<reference evidence="1" key="2">
    <citation type="submission" date="2025-09" db="UniProtKB">
        <authorList>
            <consortium name="Ensembl"/>
        </authorList>
    </citation>
    <scope>IDENTIFICATION</scope>
</reference>
<evidence type="ECO:0000313" key="1">
    <source>
        <dbReference type="Ensembl" id="ENSMALP00000002055.1"/>
    </source>
</evidence>
<evidence type="ECO:0008006" key="3">
    <source>
        <dbReference type="Google" id="ProtNLM"/>
    </source>
</evidence>
<dbReference type="AlphaFoldDB" id="A0A3Q3Q166"/>
<dbReference type="Proteomes" id="UP000261600">
    <property type="component" value="Unplaced"/>
</dbReference>
<reference evidence="1" key="1">
    <citation type="submission" date="2025-08" db="UniProtKB">
        <authorList>
            <consortium name="Ensembl"/>
        </authorList>
    </citation>
    <scope>IDENTIFICATION</scope>
</reference>
<dbReference type="Ensembl" id="ENSMALT00000002112.1">
    <property type="protein sequence ID" value="ENSMALP00000002055.1"/>
    <property type="gene ID" value="ENSMALG00000001541.1"/>
</dbReference>
<protein>
    <recommendedName>
        <fullName evidence="3">Ubiquitin-like domain-containing protein</fullName>
    </recommendedName>
</protein>
<keyword evidence="2" id="KW-1185">Reference proteome</keyword>
<proteinExistence type="predicted"/>
<organism evidence="1 2">
    <name type="scientific">Monopterus albus</name>
    <name type="common">Swamp eel</name>
    <dbReference type="NCBI Taxonomy" id="43700"/>
    <lineage>
        <taxon>Eukaryota</taxon>
        <taxon>Metazoa</taxon>
        <taxon>Chordata</taxon>
        <taxon>Craniata</taxon>
        <taxon>Vertebrata</taxon>
        <taxon>Euteleostomi</taxon>
        <taxon>Actinopterygii</taxon>
        <taxon>Neopterygii</taxon>
        <taxon>Teleostei</taxon>
        <taxon>Neoteleostei</taxon>
        <taxon>Acanthomorphata</taxon>
        <taxon>Anabantaria</taxon>
        <taxon>Synbranchiformes</taxon>
        <taxon>Synbranchidae</taxon>
        <taxon>Monopterus</taxon>
    </lineage>
</organism>
<evidence type="ECO:0000313" key="2">
    <source>
        <dbReference type="Proteomes" id="UP000261600"/>
    </source>
</evidence>
<sequence>MGKIYQVQVYGIEGEMRTIDLCNTEVEMQKFTVLQLRKNITQKILQGRQILQIKRKTSARS</sequence>
<accession>A0A3Q3Q166</accession>
<name>A0A3Q3Q166_MONAL</name>